<reference evidence="1" key="1">
    <citation type="submission" date="2021-06" db="EMBL/GenBank/DDBJ databases">
        <authorList>
            <person name="Kallberg Y."/>
            <person name="Tangrot J."/>
            <person name="Rosling A."/>
        </authorList>
    </citation>
    <scope>NUCLEOTIDE SEQUENCE</scope>
    <source>
        <strain evidence="1">AU212A</strain>
    </source>
</reference>
<sequence length="654" mass="74265">MNSVYNYDNNFINFESTSIGESELFYKAMFKEYNKFTILKPVIISQQFPLEKFIEELNRHQKIKSHNNILKIYGLTKPVSIVNGKRELEIIGTPLEYSSMYKVVECLNELEMESMSETTDSYVDLDLKTTDSCVDNDLETTYSCVGIDIGTSYSCVGTWKDEHIQIITNDRGNRITPSYIAFTDHGRLIGDSAKSQISRNPYNTIYNFKRIVGHDFHEPAVQNSLKHWPFKVVDKNDSPHIQINEMGVTKYFTPEEIYLMMLIKMKQFVSSQVDKVVVAIPTCYNLAQYRAIVNAGYAAGLNTIAINDTSASAIAYWMSHKLEHDHNVLIVDLGSGNLSVSLITLEMGIIEVKAVAWNSYLGGEDFDNRIVDHYVKEFKLKFKKDLTSNARSMSRLRAACERAKCTLSVSTQANIEVDSLFNDIDFYTVLTRSRFEELNKDLFHSILEPIEKVFIDANIDKTQVHEIILAGGSTRIPMVQKIISDSFNGKKLNKSINPDEAIAFGASVYAAMIFDDVKEKYQNLLLLDVISLSLGIESDNGIMIPIVKRNSTIPIKKTEIISTCYNSQPGLFIKVYEGEQDLTKDNNFLGKFVFNNIPPAPRGSPQIEITFDIDIRKNLTIFVVDKTTKLSKKIIINDGENNKEQILFEETKGW</sequence>
<dbReference type="Proteomes" id="UP000789860">
    <property type="component" value="Unassembled WGS sequence"/>
</dbReference>
<proteinExistence type="predicted"/>
<feature type="non-terminal residue" evidence="1">
    <location>
        <position position="654"/>
    </location>
</feature>
<evidence type="ECO:0000313" key="1">
    <source>
        <dbReference type="EMBL" id="CAG8512615.1"/>
    </source>
</evidence>
<dbReference type="EMBL" id="CAJVPM010004397">
    <property type="protein sequence ID" value="CAG8512615.1"/>
    <property type="molecule type" value="Genomic_DNA"/>
</dbReference>
<comment type="caution">
    <text evidence="1">The sequence shown here is derived from an EMBL/GenBank/DDBJ whole genome shotgun (WGS) entry which is preliminary data.</text>
</comment>
<keyword evidence="2" id="KW-1185">Reference proteome</keyword>
<accession>A0ACA9L6H2</accession>
<organism evidence="1 2">
    <name type="scientific">Scutellospora calospora</name>
    <dbReference type="NCBI Taxonomy" id="85575"/>
    <lineage>
        <taxon>Eukaryota</taxon>
        <taxon>Fungi</taxon>
        <taxon>Fungi incertae sedis</taxon>
        <taxon>Mucoromycota</taxon>
        <taxon>Glomeromycotina</taxon>
        <taxon>Glomeromycetes</taxon>
        <taxon>Diversisporales</taxon>
        <taxon>Gigasporaceae</taxon>
        <taxon>Scutellospora</taxon>
    </lineage>
</organism>
<name>A0ACA9L6H2_9GLOM</name>
<gene>
    <name evidence="1" type="ORF">SCALOS_LOCUS3725</name>
</gene>
<protein>
    <submittedName>
        <fullName evidence="1">2237_t:CDS:1</fullName>
    </submittedName>
</protein>
<evidence type="ECO:0000313" key="2">
    <source>
        <dbReference type="Proteomes" id="UP000789860"/>
    </source>
</evidence>